<dbReference type="InterPro" id="IPR002524">
    <property type="entry name" value="Cation_efflux"/>
</dbReference>
<evidence type="ECO:0000256" key="6">
    <source>
        <dbReference type="ARBA" id="ARBA00023136"/>
    </source>
</evidence>
<evidence type="ECO:0000256" key="3">
    <source>
        <dbReference type="ARBA" id="ARBA00022475"/>
    </source>
</evidence>
<dbReference type="Proteomes" id="UP000002457">
    <property type="component" value="Chromosome"/>
</dbReference>
<evidence type="ECO:0000259" key="9">
    <source>
        <dbReference type="Pfam" id="PF16916"/>
    </source>
</evidence>
<evidence type="ECO:0000313" key="11">
    <source>
        <dbReference type="Proteomes" id="UP000002457"/>
    </source>
</evidence>
<keyword evidence="11" id="KW-1185">Reference proteome</keyword>
<keyword evidence="3" id="KW-1003">Cell membrane</keyword>
<dbReference type="SUPFAM" id="SSF160240">
    <property type="entry name" value="Cation efflux protein cytoplasmic domain-like"/>
    <property type="match status" value="1"/>
</dbReference>
<dbReference type="InterPro" id="IPR058533">
    <property type="entry name" value="Cation_efflux_TM"/>
</dbReference>
<dbReference type="FunFam" id="3.30.70.1350:FF:000002">
    <property type="entry name" value="Ferrous-iron efflux pump FieF"/>
    <property type="match status" value="1"/>
</dbReference>
<sequence>MAIVTEGLSPERISSDREKQRIAWLSVISNSFLVLMKIVVGTAIGSVSIISEAIHSGIDLVAAVIAFFAVRKSSEPPDSLHQFGHGKIEDLSGFIEAILIFVAAAMIIREAVIKLMGGGETLLVEGIGAGMLVMLISGIANLYVSNRLMKVAKRTESIALASDAMHLRTDVYTSLGVFVGLILIKLTGILILDSVVAIVVACFIIKAAYDLTTRSLSDLVDHRLSDGEEEQIRGIIAGHCTQYADFHALRTRRSGPDRFIELHLSVSKNQTVEKGHALADHLEKDLRNALPRSTVTIHVEPCDGECRNCDSLCNDRTTDYRSQAPEEE</sequence>
<comment type="subcellular location">
    <subcellularLocation>
        <location evidence="1">Cell membrane</location>
        <topology evidence="1">Multi-pass membrane protein</topology>
    </subcellularLocation>
</comment>
<dbReference type="SUPFAM" id="SSF161111">
    <property type="entry name" value="Cation efflux protein transmembrane domain-like"/>
    <property type="match status" value="1"/>
</dbReference>
<keyword evidence="6 7" id="KW-0472">Membrane</keyword>
<dbReference type="RefSeq" id="WP_012618577.1">
    <property type="nucleotide sequence ID" value="NC_011832.1"/>
</dbReference>
<dbReference type="Pfam" id="PF01545">
    <property type="entry name" value="Cation_efflux"/>
    <property type="match status" value="1"/>
</dbReference>
<evidence type="ECO:0000313" key="10">
    <source>
        <dbReference type="EMBL" id="ACL17258.1"/>
    </source>
</evidence>
<dbReference type="AlphaFoldDB" id="B8GKW2"/>
<name>B8GKW2_METPE</name>
<evidence type="ECO:0000259" key="8">
    <source>
        <dbReference type="Pfam" id="PF01545"/>
    </source>
</evidence>
<dbReference type="Gene3D" id="1.20.1510.10">
    <property type="entry name" value="Cation efflux protein transmembrane domain"/>
    <property type="match status" value="1"/>
</dbReference>
<dbReference type="OrthoDB" id="8907at2157"/>
<dbReference type="NCBIfam" id="TIGR01297">
    <property type="entry name" value="CDF"/>
    <property type="match status" value="1"/>
</dbReference>
<dbReference type="GeneID" id="7270758"/>
<dbReference type="InterPro" id="IPR050291">
    <property type="entry name" value="CDF_Transporter"/>
</dbReference>
<dbReference type="Gene3D" id="3.30.70.1350">
    <property type="entry name" value="Cation efflux protein, cytoplasmic domain"/>
    <property type="match status" value="1"/>
</dbReference>
<dbReference type="HOGENOM" id="CLU_013430_3_0_2"/>
<evidence type="ECO:0000256" key="5">
    <source>
        <dbReference type="ARBA" id="ARBA00022989"/>
    </source>
</evidence>
<feature type="domain" description="Cation efflux protein transmembrane" evidence="8">
    <location>
        <begin position="24"/>
        <end position="220"/>
    </location>
</feature>
<feature type="transmembrane region" description="Helical" evidence="7">
    <location>
        <begin position="121"/>
        <end position="144"/>
    </location>
</feature>
<dbReference type="InterPro" id="IPR036837">
    <property type="entry name" value="Cation_efflux_CTD_sf"/>
</dbReference>
<dbReference type="KEGG" id="mpl:Mpal_1954"/>
<evidence type="ECO:0000256" key="2">
    <source>
        <dbReference type="ARBA" id="ARBA00022448"/>
    </source>
</evidence>
<dbReference type="eggNOG" id="arCOG01474">
    <property type="taxonomic scope" value="Archaea"/>
</dbReference>
<protein>
    <submittedName>
        <fullName evidence="10">Cation diffusion facilitator family transporter</fullName>
    </submittedName>
</protein>
<keyword evidence="4 7" id="KW-0812">Transmembrane</keyword>
<evidence type="ECO:0000256" key="4">
    <source>
        <dbReference type="ARBA" id="ARBA00022692"/>
    </source>
</evidence>
<dbReference type="GO" id="GO:0015093">
    <property type="term" value="F:ferrous iron transmembrane transporter activity"/>
    <property type="evidence" value="ECO:0007669"/>
    <property type="project" value="TreeGrafter"/>
</dbReference>
<evidence type="ECO:0000256" key="1">
    <source>
        <dbReference type="ARBA" id="ARBA00004651"/>
    </source>
</evidence>
<dbReference type="STRING" id="521011.Mpal_1954"/>
<reference evidence="10 11" key="1">
    <citation type="journal article" date="2015" name="Genome Announc.">
        <title>Complete Genome Sequence of Methanosphaerula palustris E1-9CT, a Hydrogenotrophic Methanogen Isolated from a Minerotrophic Fen Peatland.</title>
        <authorList>
            <person name="Cadillo-Quiroz H."/>
            <person name="Browne P."/>
            <person name="Kyrpides N."/>
            <person name="Woyke T."/>
            <person name="Goodwin L."/>
            <person name="Detter C."/>
            <person name="Yavitt J.B."/>
            <person name="Zinder S.H."/>
        </authorList>
    </citation>
    <scope>NUCLEOTIDE SEQUENCE [LARGE SCALE GENOMIC DNA]</scope>
    <source>
        <strain evidence="11">ATCC BAA-1556 / DSM 19958 / E1-9c</strain>
    </source>
</reference>
<dbReference type="PANTHER" id="PTHR43840">
    <property type="entry name" value="MITOCHONDRIAL METAL TRANSPORTER 1-RELATED"/>
    <property type="match status" value="1"/>
</dbReference>
<feature type="transmembrane region" description="Helical" evidence="7">
    <location>
        <begin position="91"/>
        <end position="109"/>
    </location>
</feature>
<feature type="transmembrane region" description="Helical" evidence="7">
    <location>
        <begin position="22"/>
        <end position="47"/>
    </location>
</feature>
<gene>
    <name evidence="10" type="ordered locus">Mpal_1954</name>
</gene>
<dbReference type="InterPro" id="IPR027469">
    <property type="entry name" value="Cation_efflux_TMD_sf"/>
</dbReference>
<dbReference type="Pfam" id="PF16916">
    <property type="entry name" value="ZT_dimer"/>
    <property type="match status" value="1"/>
</dbReference>
<organism evidence="10 11">
    <name type="scientific">Methanosphaerula palustris (strain ATCC BAA-1556 / DSM 19958 / E1-9c)</name>
    <dbReference type="NCBI Taxonomy" id="521011"/>
    <lineage>
        <taxon>Archaea</taxon>
        <taxon>Methanobacteriati</taxon>
        <taxon>Methanobacteriota</taxon>
        <taxon>Stenosarchaea group</taxon>
        <taxon>Methanomicrobia</taxon>
        <taxon>Methanomicrobiales</taxon>
        <taxon>Methanoregulaceae</taxon>
        <taxon>Methanosphaerula</taxon>
    </lineage>
</organism>
<dbReference type="PANTHER" id="PTHR43840:SF15">
    <property type="entry name" value="MITOCHONDRIAL METAL TRANSPORTER 1-RELATED"/>
    <property type="match status" value="1"/>
</dbReference>
<dbReference type="GO" id="GO:0005886">
    <property type="term" value="C:plasma membrane"/>
    <property type="evidence" value="ECO:0007669"/>
    <property type="project" value="UniProtKB-SubCell"/>
</dbReference>
<dbReference type="InterPro" id="IPR027470">
    <property type="entry name" value="Cation_efflux_CTD"/>
</dbReference>
<dbReference type="GO" id="GO:0015341">
    <property type="term" value="F:zinc efflux antiporter activity"/>
    <property type="evidence" value="ECO:0007669"/>
    <property type="project" value="TreeGrafter"/>
</dbReference>
<keyword evidence="2" id="KW-0813">Transport</keyword>
<evidence type="ECO:0000256" key="7">
    <source>
        <dbReference type="SAM" id="Phobius"/>
    </source>
</evidence>
<accession>B8GKW2</accession>
<proteinExistence type="predicted"/>
<feature type="domain" description="Cation efflux protein cytoplasmic" evidence="9">
    <location>
        <begin position="225"/>
        <end position="302"/>
    </location>
</feature>
<dbReference type="GO" id="GO:0015086">
    <property type="term" value="F:cadmium ion transmembrane transporter activity"/>
    <property type="evidence" value="ECO:0007669"/>
    <property type="project" value="TreeGrafter"/>
</dbReference>
<dbReference type="GO" id="GO:0006882">
    <property type="term" value="P:intracellular zinc ion homeostasis"/>
    <property type="evidence" value="ECO:0007669"/>
    <property type="project" value="TreeGrafter"/>
</dbReference>
<feature type="transmembrane region" description="Helical" evidence="7">
    <location>
        <begin position="53"/>
        <end position="70"/>
    </location>
</feature>
<dbReference type="EMBL" id="CP001338">
    <property type="protein sequence ID" value="ACL17258.1"/>
    <property type="molecule type" value="Genomic_DNA"/>
</dbReference>
<keyword evidence="5 7" id="KW-1133">Transmembrane helix</keyword>